<evidence type="ECO:0000313" key="2">
    <source>
        <dbReference type="EMBL" id="MBB2166426.1"/>
    </source>
</evidence>
<dbReference type="PANTHER" id="PTHR46865">
    <property type="entry name" value="OXIDOREDUCTASE-RELATED"/>
    <property type="match status" value="1"/>
</dbReference>
<evidence type="ECO:0000313" key="3">
    <source>
        <dbReference type="EMBL" id="MBB2195566.1"/>
    </source>
</evidence>
<dbReference type="Pfam" id="PF01494">
    <property type="entry name" value="FAD_binding_3"/>
    <property type="match status" value="1"/>
</dbReference>
<dbReference type="Gene3D" id="3.50.50.60">
    <property type="entry name" value="FAD/NAD(P)-binding domain"/>
    <property type="match status" value="1"/>
</dbReference>
<protein>
    <submittedName>
        <fullName evidence="2">FAD-binding monooxygenase</fullName>
    </submittedName>
</protein>
<dbReference type="PANTHER" id="PTHR46865:SF2">
    <property type="entry name" value="MONOOXYGENASE"/>
    <property type="match status" value="1"/>
</dbReference>
<sequence length="423" mass="46807">MNESRKILISGASIAGLTLAFWLNRYGDKVTVIERSKTFRTGGQNVDIEGPGQEVIRMMGLEEKIEAKNTREKGVEFLGSTGKPIARLPKGSVGSLTSSYEILRGDLAHILYDETKDHCDYRFDTTITALKQQDNGVWVTFNDGSTEKFDLVVSAEGIGSSTRRLVMKDDIRFRYLGVYASYFRIPRDPGDRDWAQIYNGKGGVFMLLRPVHDQDTTVLVTFLRKQFDARDADGVAPKKMLRDALQGAGGPADRILANLDHDLDPYLGPMIQVIGSTWSKGRFVLTGDAAWCPSAYTGMGTPLALIGAYILAGELRKQPTHTAALASYEALMRSYVANGRTIRPFMLRLIHPRSRLGIGVLRAAWKGLSSALAQSIFRRFGGDTPAEQGFVLPRYEEQPCPSNREAVPVQIDDTSSIIRRDGH</sequence>
<comment type="caution">
    <text evidence="2">The sequence shown here is derived from an EMBL/GenBank/DDBJ whole genome shotgun (WGS) entry which is preliminary data.</text>
</comment>
<dbReference type="Proteomes" id="UP000561077">
    <property type="component" value="Unassembled WGS sequence"/>
</dbReference>
<feature type="domain" description="FAD-binding" evidence="1">
    <location>
        <begin position="6"/>
        <end position="323"/>
    </location>
</feature>
<dbReference type="GO" id="GO:0071949">
    <property type="term" value="F:FAD binding"/>
    <property type="evidence" value="ECO:0007669"/>
    <property type="project" value="InterPro"/>
</dbReference>
<dbReference type="InterPro" id="IPR036188">
    <property type="entry name" value="FAD/NAD-bd_sf"/>
</dbReference>
<dbReference type="PRINTS" id="PR00420">
    <property type="entry name" value="RNGMNOXGNASE"/>
</dbReference>
<dbReference type="RefSeq" id="WP_182975456.1">
    <property type="nucleotide sequence ID" value="NZ_JABEQN010000032.1"/>
</dbReference>
<reference evidence="4 5" key="1">
    <citation type="submission" date="2020-04" db="EMBL/GenBank/DDBJ databases">
        <title>Description of novel Gluconacetobacter.</title>
        <authorList>
            <person name="Sombolestani A."/>
        </authorList>
    </citation>
    <scope>NUCLEOTIDE SEQUENCE [LARGE SCALE GENOMIC DNA]</scope>
    <source>
        <strain evidence="3 4">LMG 1728</strain>
        <strain evidence="2 5">LMG 1731</strain>
    </source>
</reference>
<keyword evidence="4" id="KW-1185">Reference proteome</keyword>
<dbReference type="Proteomes" id="UP000540490">
    <property type="component" value="Unassembled WGS sequence"/>
</dbReference>
<dbReference type="AlphaFoldDB" id="A0A7W4IP25"/>
<accession>A0A7W4IP25</accession>
<keyword evidence="2" id="KW-0503">Monooxygenase</keyword>
<dbReference type="Gene3D" id="3.30.9.10">
    <property type="entry name" value="D-Amino Acid Oxidase, subunit A, domain 2"/>
    <property type="match status" value="1"/>
</dbReference>
<dbReference type="GO" id="GO:0004497">
    <property type="term" value="F:monooxygenase activity"/>
    <property type="evidence" value="ECO:0007669"/>
    <property type="project" value="UniProtKB-KW"/>
</dbReference>
<keyword evidence="2" id="KW-0560">Oxidoreductase</keyword>
<dbReference type="InterPro" id="IPR002938">
    <property type="entry name" value="FAD-bd"/>
</dbReference>
<evidence type="ECO:0000313" key="4">
    <source>
        <dbReference type="Proteomes" id="UP000540490"/>
    </source>
</evidence>
<organism evidence="2 5">
    <name type="scientific">Gluconacetobacter dulcium</name>
    <dbReference type="NCBI Taxonomy" id="2729096"/>
    <lineage>
        <taxon>Bacteria</taxon>
        <taxon>Pseudomonadati</taxon>
        <taxon>Pseudomonadota</taxon>
        <taxon>Alphaproteobacteria</taxon>
        <taxon>Acetobacterales</taxon>
        <taxon>Acetobacteraceae</taxon>
        <taxon>Gluconacetobacter</taxon>
    </lineage>
</organism>
<name>A0A7W4IP25_9PROT</name>
<dbReference type="SUPFAM" id="SSF51905">
    <property type="entry name" value="FAD/NAD(P)-binding domain"/>
    <property type="match status" value="1"/>
</dbReference>
<proteinExistence type="predicted"/>
<dbReference type="InterPro" id="IPR051704">
    <property type="entry name" value="FAD_aromatic-hydroxylase"/>
</dbReference>
<evidence type="ECO:0000259" key="1">
    <source>
        <dbReference type="Pfam" id="PF01494"/>
    </source>
</evidence>
<evidence type="ECO:0000313" key="5">
    <source>
        <dbReference type="Proteomes" id="UP000561077"/>
    </source>
</evidence>
<gene>
    <name evidence="3" type="ORF">HLH25_18415</name>
    <name evidence="2" type="ORF">HLH26_18225</name>
</gene>
<dbReference type="EMBL" id="JABEQO010000032">
    <property type="protein sequence ID" value="MBB2166426.1"/>
    <property type="molecule type" value="Genomic_DNA"/>
</dbReference>
<dbReference type="EMBL" id="JABEQN010000032">
    <property type="protein sequence ID" value="MBB2195566.1"/>
    <property type="molecule type" value="Genomic_DNA"/>
</dbReference>